<evidence type="ECO:0000256" key="3">
    <source>
        <dbReference type="ARBA" id="ARBA00022525"/>
    </source>
</evidence>
<comment type="caution">
    <text evidence="19">The sequence shown here is derived from an EMBL/GenBank/DDBJ whole genome shotgun (WGS) entry which is preliminary data.</text>
</comment>
<evidence type="ECO:0000256" key="4">
    <source>
        <dbReference type="ARBA" id="ARBA00022723"/>
    </source>
</evidence>
<keyword evidence="12" id="KW-0624">Polysaccharide degradation</keyword>
<feature type="compositionally biased region" description="Polar residues" evidence="16">
    <location>
        <begin position="237"/>
        <end position="251"/>
    </location>
</feature>
<evidence type="ECO:0000256" key="15">
    <source>
        <dbReference type="ARBA" id="ARBA00047174"/>
    </source>
</evidence>
<dbReference type="InterPro" id="IPR049892">
    <property type="entry name" value="AA9"/>
</dbReference>
<dbReference type="EC" id="1.14.99.56" evidence="15"/>
<evidence type="ECO:0000256" key="12">
    <source>
        <dbReference type="ARBA" id="ARBA00023326"/>
    </source>
</evidence>
<evidence type="ECO:0000259" key="18">
    <source>
        <dbReference type="Pfam" id="PF03443"/>
    </source>
</evidence>
<evidence type="ECO:0000256" key="7">
    <source>
        <dbReference type="ARBA" id="ARBA00023002"/>
    </source>
</evidence>
<sequence length="259" mass="28152">MYYSTVISAALLIADVSAHTIFCQLKTDQQTYDVSYGIRTPSYDGPQTDVNGANMACNGPPNPTTPSSKIIDVKAGSTGPVMAYLKKVTDATQDSGVGNGWFKIQETGFNNGVWGTDNVINSGGNQQIHIPECIEDGQYLLRAEMIALHGARSVNGAQLYMECAQINITGGKATKKPTTASIPGIYKSNDPGLLIDIYRLVQVILTKSPVREYARMQTLFDETDRDDQAQLCLHAESTPNSGARSRPMQFSSDRDNGRF</sequence>
<dbReference type="PANTHER" id="PTHR33353:SF18">
    <property type="entry name" value="ENDOGLUCANASE II"/>
    <property type="match status" value="1"/>
</dbReference>
<organism evidence="19 20">
    <name type="scientific">Xylaria flabelliformis</name>
    <dbReference type="NCBI Taxonomy" id="2512241"/>
    <lineage>
        <taxon>Eukaryota</taxon>
        <taxon>Fungi</taxon>
        <taxon>Dikarya</taxon>
        <taxon>Ascomycota</taxon>
        <taxon>Pezizomycotina</taxon>
        <taxon>Sordariomycetes</taxon>
        <taxon>Xylariomycetidae</taxon>
        <taxon>Xylariales</taxon>
        <taxon>Xylariaceae</taxon>
        <taxon>Xylaria</taxon>
    </lineage>
</organism>
<evidence type="ECO:0000256" key="14">
    <source>
        <dbReference type="ARBA" id="ARBA00045077"/>
    </source>
</evidence>
<dbReference type="GO" id="GO:0004497">
    <property type="term" value="F:monooxygenase activity"/>
    <property type="evidence" value="ECO:0007669"/>
    <property type="project" value="UniProtKB-KW"/>
</dbReference>
<dbReference type="Gene3D" id="2.70.50.70">
    <property type="match status" value="1"/>
</dbReference>
<evidence type="ECO:0000256" key="6">
    <source>
        <dbReference type="ARBA" id="ARBA00023001"/>
    </source>
</evidence>
<dbReference type="EMBL" id="VFLP01000113">
    <property type="protein sequence ID" value="TRX87869.1"/>
    <property type="molecule type" value="Genomic_DNA"/>
</dbReference>
<dbReference type="PANTHER" id="PTHR33353">
    <property type="entry name" value="PUTATIVE (AFU_ORTHOLOGUE AFUA_1G12560)-RELATED"/>
    <property type="match status" value="1"/>
</dbReference>
<evidence type="ECO:0000256" key="5">
    <source>
        <dbReference type="ARBA" id="ARBA00022729"/>
    </source>
</evidence>
<comment type="similarity">
    <text evidence="13">Belongs to the polysaccharide monooxygenase AA9 family.</text>
</comment>
<evidence type="ECO:0000256" key="8">
    <source>
        <dbReference type="ARBA" id="ARBA00023008"/>
    </source>
</evidence>
<comment type="catalytic activity">
    <reaction evidence="14">
        <text>[(1-&gt;4)-beta-D-glucosyl]n+m + reduced acceptor + O2 = 4-dehydro-beta-D-glucosyl-[(1-&gt;4)-beta-D-glucosyl]n-1 + [(1-&gt;4)-beta-D-glucosyl]m + acceptor + H2O.</text>
        <dbReference type="EC" id="1.14.99.56"/>
    </reaction>
</comment>
<evidence type="ECO:0000256" key="10">
    <source>
        <dbReference type="ARBA" id="ARBA00023157"/>
    </source>
</evidence>
<dbReference type="GO" id="GO:0005576">
    <property type="term" value="C:extracellular region"/>
    <property type="evidence" value="ECO:0007669"/>
    <property type="project" value="UniProtKB-SubCell"/>
</dbReference>
<keyword evidence="3" id="KW-0964">Secreted</keyword>
<keyword evidence="4" id="KW-0479">Metal-binding</keyword>
<evidence type="ECO:0000256" key="1">
    <source>
        <dbReference type="ARBA" id="ARBA00001973"/>
    </source>
</evidence>
<evidence type="ECO:0000313" key="19">
    <source>
        <dbReference type="EMBL" id="TRX87869.1"/>
    </source>
</evidence>
<protein>
    <recommendedName>
        <fullName evidence="15">lytic cellulose monooxygenase (C4-dehydrogenating)</fullName>
        <ecNumber evidence="15">1.14.99.56</ecNumber>
    </recommendedName>
</protein>
<evidence type="ECO:0000256" key="16">
    <source>
        <dbReference type="SAM" id="MobiDB-lite"/>
    </source>
</evidence>
<dbReference type="OrthoDB" id="5558646at2759"/>
<dbReference type="InterPro" id="IPR005103">
    <property type="entry name" value="AA9_LPMO"/>
</dbReference>
<keyword evidence="9" id="KW-0503">Monooxygenase</keyword>
<keyword evidence="5 17" id="KW-0732">Signal</keyword>
<dbReference type="Pfam" id="PF03443">
    <property type="entry name" value="AA9"/>
    <property type="match status" value="1"/>
</dbReference>
<comment type="cofactor">
    <cofactor evidence="1">
        <name>Cu(2+)</name>
        <dbReference type="ChEBI" id="CHEBI:29036"/>
    </cofactor>
</comment>
<accession>A0A553HIU3</accession>
<keyword evidence="11" id="KW-0119">Carbohydrate metabolism</keyword>
<keyword evidence="7" id="KW-0560">Oxidoreductase</keyword>
<evidence type="ECO:0000256" key="9">
    <source>
        <dbReference type="ARBA" id="ARBA00023033"/>
    </source>
</evidence>
<keyword evidence="8" id="KW-0186">Copper</keyword>
<evidence type="ECO:0000256" key="2">
    <source>
        <dbReference type="ARBA" id="ARBA00004613"/>
    </source>
</evidence>
<gene>
    <name evidence="19" type="ORF">FHL15_011231</name>
</gene>
<keyword evidence="6" id="KW-0136">Cellulose degradation</keyword>
<name>A0A553HIU3_9PEZI</name>
<evidence type="ECO:0000256" key="11">
    <source>
        <dbReference type="ARBA" id="ARBA00023277"/>
    </source>
</evidence>
<dbReference type="GO" id="GO:0046872">
    <property type="term" value="F:metal ion binding"/>
    <property type="evidence" value="ECO:0007669"/>
    <property type="project" value="UniProtKB-KW"/>
</dbReference>
<proteinExistence type="inferred from homology"/>
<evidence type="ECO:0000256" key="17">
    <source>
        <dbReference type="SAM" id="SignalP"/>
    </source>
</evidence>
<dbReference type="STRING" id="2512241.A0A553HIU3"/>
<evidence type="ECO:0000256" key="13">
    <source>
        <dbReference type="ARBA" id="ARBA00044502"/>
    </source>
</evidence>
<dbReference type="AlphaFoldDB" id="A0A553HIU3"/>
<feature type="signal peptide" evidence="17">
    <location>
        <begin position="1"/>
        <end position="18"/>
    </location>
</feature>
<keyword evidence="20" id="KW-1185">Reference proteome</keyword>
<keyword evidence="10" id="KW-1015">Disulfide bond</keyword>
<reference evidence="20" key="1">
    <citation type="submission" date="2019-06" db="EMBL/GenBank/DDBJ databases">
        <title>Draft genome sequence of the griseofulvin-producing fungus Xylaria cubensis strain G536.</title>
        <authorList>
            <person name="Mead M.E."/>
            <person name="Raja H.A."/>
            <person name="Steenwyk J.L."/>
            <person name="Knowles S.L."/>
            <person name="Oberlies N.H."/>
            <person name="Rokas A."/>
        </authorList>
    </citation>
    <scope>NUCLEOTIDE SEQUENCE [LARGE SCALE GENOMIC DNA]</scope>
    <source>
        <strain evidence="20">G536</strain>
    </source>
</reference>
<evidence type="ECO:0000313" key="20">
    <source>
        <dbReference type="Proteomes" id="UP000319160"/>
    </source>
</evidence>
<feature type="region of interest" description="Disordered" evidence="16">
    <location>
        <begin position="235"/>
        <end position="259"/>
    </location>
</feature>
<dbReference type="Proteomes" id="UP000319160">
    <property type="component" value="Unassembled WGS sequence"/>
</dbReference>
<feature type="chain" id="PRO_5021783978" description="lytic cellulose monooxygenase (C4-dehydrogenating)" evidence="17">
    <location>
        <begin position="19"/>
        <end position="259"/>
    </location>
</feature>
<dbReference type="GO" id="GO:0030245">
    <property type="term" value="P:cellulose catabolic process"/>
    <property type="evidence" value="ECO:0007669"/>
    <property type="project" value="UniProtKB-KW"/>
</dbReference>
<dbReference type="CDD" id="cd21175">
    <property type="entry name" value="LPMO_AA9"/>
    <property type="match status" value="1"/>
</dbReference>
<feature type="domain" description="Auxiliary Activity family 9 catalytic" evidence="18">
    <location>
        <begin position="19"/>
        <end position="199"/>
    </location>
</feature>
<comment type="subcellular location">
    <subcellularLocation>
        <location evidence="2">Secreted</location>
    </subcellularLocation>
</comment>